<evidence type="ECO:0000259" key="1">
    <source>
        <dbReference type="PROSITE" id="PS50112"/>
    </source>
</evidence>
<protein>
    <recommendedName>
        <fullName evidence="5">PAS domain-containing protein</fullName>
    </recommendedName>
</protein>
<dbReference type="AlphaFoldDB" id="X1AKI3"/>
<dbReference type="CDD" id="cd00130">
    <property type="entry name" value="PAS"/>
    <property type="match status" value="1"/>
</dbReference>
<dbReference type="PANTHER" id="PTHR43155">
    <property type="entry name" value="CYCLIC DI-GMP PHOSPHODIESTERASE PA4108-RELATED"/>
    <property type="match status" value="1"/>
</dbReference>
<dbReference type="Gene3D" id="1.10.3210.10">
    <property type="entry name" value="Hypothetical protein af1432"/>
    <property type="match status" value="1"/>
</dbReference>
<dbReference type="Pfam" id="PF00989">
    <property type="entry name" value="PAS"/>
    <property type="match status" value="1"/>
</dbReference>
<dbReference type="SUPFAM" id="SSF109604">
    <property type="entry name" value="HD-domain/PDEase-like"/>
    <property type="match status" value="1"/>
</dbReference>
<dbReference type="SUPFAM" id="SSF55785">
    <property type="entry name" value="PYP-like sensor domain (PAS domain)"/>
    <property type="match status" value="1"/>
</dbReference>
<name>X1AKI3_9ZZZZ</name>
<proteinExistence type="predicted"/>
<feature type="non-terminal residue" evidence="4">
    <location>
        <position position="170"/>
    </location>
</feature>
<organism evidence="4">
    <name type="scientific">marine sediment metagenome</name>
    <dbReference type="NCBI Taxonomy" id="412755"/>
    <lineage>
        <taxon>unclassified sequences</taxon>
        <taxon>metagenomes</taxon>
        <taxon>ecological metagenomes</taxon>
    </lineage>
</organism>
<dbReference type="PANTHER" id="PTHR43155:SF2">
    <property type="entry name" value="CYCLIC DI-GMP PHOSPHODIESTERASE PA4108"/>
    <property type="match status" value="1"/>
</dbReference>
<dbReference type="GO" id="GO:0006355">
    <property type="term" value="P:regulation of DNA-templated transcription"/>
    <property type="evidence" value="ECO:0007669"/>
    <property type="project" value="InterPro"/>
</dbReference>
<dbReference type="PROSITE" id="PS50113">
    <property type="entry name" value="PAC"/>
    <property type="match status" value="1"/>
</dbReference>
<dbReference type="InterPro" id="IPR000700">
    <property type="entry name" value="PAS-assoc_C"/>
</dbReference>
<dbReference type="PROSITE" id="PS51832">
    <property type="entry name" value="HD_GYP"/>
    <property type="match status" value="1"/>
</dbReference>
<dbReference type="Gene3D" id="3.30.450.20">
    <property type="entry name" value="PAS domain"/>
    <property type="match status" value="2"/>
</dbReference>
<feature type="domain" description="HD-GYP" evidence="3">
    <location>
        <begin position="110"/>
        <end position="170"/>
    </location>
</feature>
<evidence type="ECO:0000259" key="3">
    <source>
        <dbReference type="PROSITE" id="PS51832"/>
    </source>
</evidence>
<dbReference type="InterPro" id="IPR003607">
    <property type="entry name" value="HD/PDEase_dom"/>
</dbReference>
<sequence>MRRHGFDNIAYADGILILDENSIVKFMNPAAESIFGTKAEHFVGQTFEHLIIPEKPTELDITIGDGKSMVAEMRVMETEWEGQNVYVASLRDITDRKRMQQRLQLGLDNLKDVMDGTIRAMALAVEMRDPYTSGHQHRVAELGQAIAEEINLSAESIEGVYMAASIHDIG</sequence>
<dbReference type="InterPro" id="IPR000014">
    <property type="entry name" value="PAS"/>
</dbReference>
<dbReference type="EMBL" id="BART01004369">
    <property type="protein sequence ID" value="GAG70067.1"/>
    <property type="molecule type" value="Genomic_DNA"/>
</dbReference>
<dbReference type="PROSITE" id="PS50112">
    <property type="entry name" value="PAS"/>
    <property type="match status" value="1"/>
</dbReference>
<feature type="domain" description="PAC" evidence="2">
    <location>
        <begin position="55"/>
        <end position="105"/>
    </location>
</feature>
<reference evidence="4" key="1">
    <citation type="journal article" date="2014" name="Front. Microbiol.">
        <title>High frequency of phylogenetically diverse reductive dehalogenase-homologous genes in deep subseafloor sedimentary metagenomes.</title>
        <authorList>
            <person name="Kawai M."/>
            <person name="Futagami T."/>
            <person name="Toyoda A."/>
            <person name="Takaki Y."/>
            <person name="Nishi S."/>
            <person name="Hori S."/>
            <person name="Arai W."/>
            <person name="Tsubouchi T."/>
            <person name="Morono Y."/>
            <person name="Uchiyama I."/>
            <person name="Ito T."/>
            <person name="Fujiyama A."/>
            <person name="Inagaki F."/>
            <person name="Takami H."/>
        </authorList>
    </citation>
    <scope>NUCLEOTIDE SEQUENCE</scope>
    <source>
        <strain evidence="4">Expedition CK06-06</strain>
    </source>
</reference>
<evidence type="ECO:0008006" key="5">
    <source>
        <dbReference type="Google" id="ProtNLM"/>
    </source>
</evidence>
<dbReference type="InterPro" id="IPR037522">
    <property type="entry name" value="HD_GYP_dom"/>
</dbReference>
<dbReference type="CDD" id="cd00077">
    <property type="entry name" value="HDc"/>
    <property type="match status" value="1"/>
</dbReference>
<comment type="caution">
    <text evidence="4">The sequence shown here is derived from an EMBL/GenBank/DDBJ whole genome shotgun (WGS) entry which is preliminary data.</text>
</comment>
<dbReference type="InterPro" id="IPR013767">
    <property type="entry name" value="PAS_fold"/>
</dbReference>
<dbReference type="NCBIfam" id="TIGR00229">
    <property type="entry name" value="sensory_box"/>
    <property type="match status" value="1"/>
</dbReference>
<gene>
    <name evidence="4" type="ORF">S01H4_11026</name>
</gene>
<feature type="domain" description="PAS" evidence="1">
    <location>
        <begin position="13"/>
        <end position="54"/>
    </location>
</feature>
<accession>X1AKI3</accession>
<evidence type="ECO:0000259" key="2">
    <source>
        <dbReference type="PROSITE" id="PS50113"/>
    </source>
</evidence>
<dbReference type="InterPro" id="IPR035965">
    <property type="entry name" value="PAS-like_dom_sf"/>
</dbReference>
<evidence type="ECO:0000313" key="4">
    <source>
        <dbReference type="EMBL" id="GAG70067.1"/>
    </source>
</evidence>